<gene>
    <name evidence="14" type="ORF">IWQ60_010213</name>
</gene>
<dbReference type="InterPro" id="IPR019821">
    <property type="entry name" value="Kinesin_motor_CS"/>
</dbReference>
<dbReference type="PRINTS" id="PR00380">
    <property type="entry name" value="KINESINHEAVY"/>
</dbReference>
<dbReference type="Gene3D" id="2.60.200.20">
    <property type="match status" value="1"/>
</dbReference>
<keyword evidence="15" id="KW-1185">Reference proteome</keyword>
<dbReference type="Pfam" id="PF00169">
    <property type="entry name" value="PH"/>
    <property type="match status" value="1"/>
</dbReference>
<dbReference type="SMART" id="SM00233">
    <property type="entry name" value="PH"/>
    <property type="match status" value="1"/>
</dbReference>
<protein>
    <recommendedName>
        <fullName evidence="2">Kinesin-like protein unc-104</fullName>
    </recommendedName>
</protein>
<proteinExistence type="inferred from homology"/>
<dbReference type="PANTHER" id="PTHR47117">
    <property type="entry name" value="STAR-RELATED LIPID TRANSFER PROTEIN 9"/>
    <property type="match status" value="1"/>
</dbReference>
<evidence type="ECO:0000256" key="2">
    <source>
        <dbReference type="ARBA" id="ARBA00020751"/>
    </source>
</evidence>
<comment type="caution">
    <text evidence="14">The sequence shown here is derived from an EMBL/GenBank/DDBJ whole genome shotgun (WGS) entry which is preliminary data.</text>
</comment>
<dbReference type="Pfam" id="PF12473">
    <property type="entry name" value="DUF3694"/>
    <property type="match status" value="1"/>
</dbReference>
<evidence type="ECO:0000256" key="7">
    <source>
        <dbReference type="ARBA" id="ARBA00023054"/>
    </source>
</evidence>
<dbReference type="Gene3D" id="6.10.250.2520">
    <property type="match status" value="1"/>
</dbReference>
<feature type="region of interest" description="Disordered" evidence="11">
    <location>
        <begin position="1693"/>
        <end position="1745"/>
    </location>
</feature>
<accession>A0A9W7ZQZ3</accession>
<keyword evidence="9" id="KW-0206">Cytoskeleton</keyword>
<feature type="region of interest" description="Disordered" evidence="11">
    <location>
        <begin position="1169"/>
        <end position="1239"/>
    </location>
</feature>
<organism evidence="14 15">
    <name type="scientific">Tieghemiomyces parasiticus</name>
    <dbReference type="NCBI Taxonomy" id="78921"/>
    <lineage>
        <taxon>Eukaryota</taxon>
        <taxon>Fungi</taxon>
        <taxon>Fungi incertae sedis</taxon>
        <taxon>Zoopagomycota</taxon>
        <taxon>Kickxellomycotina</taxon>
        <taxon>Dimargaritomycetes</taxon>
        <taxon>Dimargaritales</taxon>
        <taxon>Dimargaritaceae</taxon>
        <taxon>Tieghemiomyces</taxon>
    </lineage>
</organism>
<feature type="domain" description="Kinesin motor" evidence="13">
    <location>
        <begin position="1"/>
        <end position="240"/>
    </location>
</feature>
<evidence type="ECO:0000256" key="4">
    <source>
        <dbReference type="ARBA" id="ARBA00022701"/>
    </source>
</evidence>
<dbReference type="InterPro" id="IPR011993">
    <property type="entry name" value="PH-like_dom_sf"/>
</dbReference>
<sequence>MVSYGEDRGLTPLTCGALFDRINASDDPHLKFNVEVSYIEIYCEKVRDLLNPNSKGNLKVREHPSLGPYVEDLSKLVVGSHKDIEDLMDAGNKARTVAATQMNATSSRSHAVFTIILTQIRHDVETNLTTEKVSRISLVDLAGSERANSTGATGTRLKEGANINKSLTTLGKVISALADQATLGKKAKDAFVPYRDSVLTWLLKDSLGGNSRTAMVAAISPADYEETLSTLRYADRAKRIVNKAVVNEDPNARLIRELKDELSQLRVKLAVFDPLSAGVRPDGTAITEEEKQVLLSSAAEGGGPSSTGGAFPLALSSPAYAIKEQLQASEKLMTELNQTWEQKLRKTQEIQQEREKVLEDLGISLDQETVGLHTPKRVPHLVNLNEDPLMSECLIYNLKPGLTHVGRWAPLAPQANRAGDEGGEVTGDADASKAGVPTSAPEIKLTGKVIRDHHCHFENQDDTVTLYPQPGALVLVNGRRLEGPKRLRSGYRLIIGDNHVFRFNHPEEVRRERSQQAAHAPPPPLTTDHPEDGVGNEAEDDLADLPRRPASPTETIFSLTSEMVDWNYAWREAGLGGSTIQDTLSRGLSDLGSRPASRLQAPMGPDSPHSDDDPLGVGGYSVSRRGSSPASHRLLLGLAGAAGEDGGGSPFGYEEKLRLWQESNAAALDRPDDLPAPYRDAVADMQRQLDAQRDQYEQRMRSLTIAHDKFLEFVPHTAFSEAQRRRLGPVVNRWRTTRAMRMAKHLLRHAVLLKEANVAAQELGRRVTYQFTAVDRPAANGLYVPVRPYSYWDASAHDLPAFALENGGADTAVSGLVGALADDSDDGEDTGLPGTDRPTIAVRVTDRAHGAVYLWGWDQFTVQLQRMRDLATYADRPAYLQHLAHRDPFYHDPALRFSYLGAATVTLAPVAALLPTAEFRCAVLCPYTGRTIGYVRGVLKCRPERAQDEGARVAHWSGRRGTWTSVDTAPFPELPAEVQNGAPQLTAATTHITRGEAEMEIADAAVVDPDSDLPLGRTLCPIDQLAGQWVRVELTITEVTGISEANCTDLHCQFRRIDLLPLLQLAATARQYAPPSADESTVGTVLPTLADPTPDVASSAAVFAAPPASGFGDRPAPMQLTRTFAFPVLPRTAAERLRAATVHIEVYGRVQSHVLDNWTTWDAAEEVRAKAVSGPSADEGRETHPLMGPPPPSRCTLTSSSRSSRTNLRTPLTLSPTASGAASPPSSAPAPAPPPRGHTCEMVVSEQHEVVAWAQICELGPDGTYSPVPFLDPTGPTDPGAFVIHQGIQRRIILTLGHSSGRQLEWGKISEMAAGKVRLLDAKGRFTLDTSADGTKAVAMLPLSVLPATRRVEYRPDGNSYLQTQASWDSSIHECQYLNRITPKKHTVLVTVGWTLDLPQCTAPLTFQMDVAVQVAGRDHLRLGRPSFVSVLAPGAGGSNASNLAATPPTGGAKRLASFFTSPFSTPNGPPTAAPTFPHGAGSTGADRSPLNRQPSMAKSLSTGSPTRPAGASGHRSTSPPPPFAFKDEDADQDGGDPLQQFLSRVACIFELTLTPIVTLDVGELWRMNTASQYVRGQETLTAGAQPRGVSLLATFQAARHRAIWHRLVERTRTDLRIRSVLGRDPHSVDLARAPSSHHPPADVGTNPATNLTDSHRDETVNTTPLELSDRERSLAEHVLASWQHVRQLRQGPPAILDAPPTPGANAGQSTNRRSKSKRDGNDAAAESATLKPRMEGRVHTVHKRAQPMKRGHLYMPINAEDTWTKRWFVLHRPSYLYVYASEAETHLVTVVNLAAARVDYNEALENLLQRPNIFALYARNNAYLLQAASRAEMTEWMRLLDEWYPVLQESAGNATPR</sequence>
<evidence type="ECO:0000256" key="1">
    <source>
        <dbReference type="ARBA" id="ARBA00004245"/>
    </source>
</evidence>
<dbReference type="FunFam" id="3.40.850.10:FF:000167">
    <property type="entry name" value="Uncharacterized protein"/>
    <property type="match status" value="1"/>
</dbReference>
<feature type="region of interest" description="Disordered" evidence="11">
    <location>
        <begin position="1456"/>
        <end position="1538"/>
    </location>
</feature>
<dbReference type="GO" id="GO:0010970">
    <property type="term" value="P:transport along microtubule"/>
    <property type="evidence" value="ECO:0007669"/>
    <property type="project" value="UniProtKB-ARBA"/>
</dbReference>
<feature type="region of interest" description="Disordered" evidence="11">
    <location>
        <begin position="508"/>
        <end position="552"/>
    </location>
</feature>
<dbReference type="PANTHER" id="PTHR47117:SF10">
    <property type="entry name" value="KINESIN-LIKE PROTEIN KIF1B"/>
    <property type="match status" value="1"/>
</dbReference>
<keyword evidence="6" id="KW-0067">ATP-binding</keyword>
<dbReference type="PROSITE" id="PS50003">
    <property type="entry name" value="PH_DOMAIN"/>
    <property type="match status" value="1"/>
</dbReference>
<dbReference type="InterPro" id="IPR000253">
    <property type="entry name" value="FHA_dom"/>
</dbReference>
<dbReference type="Pfam" id="PF00225">
    <property type="entry name" value="Kinesin"/>
    <property type="match status" value="1"/>
</dbReference>
<comment type="similarity">
    <text evidence="10">Belongs to the TRAFAC class myosin-kinesin ATPase superfamily. Kinesin family.</text>
</comment>
<feature type="compositionally biased region" description="Low complexity" evidence="11">
    <location>
        <begin position="1194"/>
        <end position="1225"/>
    </location>
</feature>
<evidence type="ECO:0000313" key="15">
    <source>
        <dbReference type="Proteomes" id="UP001150569"/>
    </source>
</evidence>
<keyword evidence="4" id="KW-0493">Microtubule</keyword>
<evidence type="ECO:0000313" key="14">
    <source>
        <dbReference type="EMBL" id="KAJ1911286.1"/>
    </source>
</evidence>
<dbReference type="GO" id="GO:0008017">
    <property type="term" value="F:microtubule binding"/>
    <property type="evidence" value="ECO:0007669"/>
    <property type="project" value="InterPro"/>
</dbReference>
<dbReference type="InterPro" id="IPR027417">
    <property type="entry name" value="P-loop_NTPase"/>
</dbReference>
<dbReference type="SMART" id="SM00129">
    <property type="entry name" value="KISc"/>
    <property type="match status" value="1"/>
</dbReference>
<dbReference type="InterPro" id="IPR036961">
    <property type="entry name" value="Kinesin_motor_dom_sf"/>
</dbReference>
<evidence type="ECO:0000256" key="11">
    <source>
        <dbReference type="SAM" id="MobiDB-lite"/>
    </source>
</evidence>
<evidence type="ECO:0000256" key="10">
    <source>
        <dbReference type="PROSITE-ProRule" id="PRU00283"/>
    </source>
</evidence>
<name>A0A9W7ZQZ3_9FUNG</name>
<feature type="region of interest" description="Disordered" evidence="11">
    <location>
        <begin position="1629"/>
        <end position="1669"/>
    </location>
</feature>
<feature type="compositionally biased region" description="Polar residues" evidence="11">
    <location>
        <begin position="1491"/>
        <end position="1506"/>
    </location>
</feature>
<dbReference type="InterPro" id="IPR008984">
    <property type="entry name" value="SMAD_FHA_dom_sf"/>
</dbReference>
<dbReference type="InterPro" id="IPR032405">
    <property type="entry name" value="Kinesin_assoc"/>
</dbReference>
<evidence type="ECO:0000259" key="12">
    <source>
        <dbReference type="PROSITE" id="PS50003"/>
    </source>
</evidence>
<evidence type="ECO:0000256" key="8">
    <source>
        <dbReference type="ARBA" id="ARBA00023175"/>
    </source>
</evidence>
<dbReference type="InterPro" id="IPR001752">
    <property type="entry name" value="Kinesin_motor_dom"/>
</dbReference>
<dbReference type="SUPFAM" id="SSF52540">
    <property type="entry name" value="P-loop containing nucleoside triphosphate hydrolases"/>
    <property type="match status" value="1"/>
</dbReference>
<feature type="region of interest" description="Disordered" evidence="11">
    <location>
        <begin position="586"/>
        <end position="627"/>
    </location>
</feature>
<dbReference type="GO" id="GO:0005524">
    <property type="term" value="F:ATP binding"/>
    <property type="evidence" value="ECO:0007669"/>
    <property type="project" value="UniProtKB-KW"/>
</dbReference>
<keyword evidence="3" id="KW-0963">Cytoplasm</keyword>
<dbReference type="OrthoDB" id="3176171at2759"/>
<dbReference type="EMBL" id="JANBPT010000948">
    <property type="protein sequence ID" value="KAJ1911286.1"/>
    <property type="molecule type" value="Genomic_DNA"/>
</dbReference>
<dbReference type="CDD" id="cd22705">
    <property type="entry name" value="FHA_KIF1"/>
    <property type="match status" value="1"/>
</dbReference>
<comment type="caution">
    <text evidence="10">Lacks conserved residue(s) required for the propagation of feature annotation.</text>
</comment>
<dbReference type="InterPro" id="IPR001849">
    <property type="entry name" value="PH_domain"/>
</dbReference>
<dbReference type="SUPFAM" id="SSF50729">
    <property type="entry name" value="PH domain-like"/>
    <property type="match status" value="1"/>
</dbReference>
<feature type="compositionally biased region" description="Pro residues" evidence="11">
    <location>
        <begin position="1226"/>
        <end position="1236"/>
    </location>
</feature>
<evidence type="ECO:0000256" key="5">
    <source>
        <dbReference type="ARBA" id="ARBA00022741"/>
    </source>
</evidence>
<evidence type="ECO:0000259" key="13">
    <source>
        <dbReference type="PROSITE" id="PS50067"/>
    </source>
</evidence>
<evidence type="ECO:0000256" key="9">
    <source>
        <dbReference type="ARBA" id="ARBA00023212"/>
    </source>
</evidence>
<dbReference type="InterPro" id="IPR022164">
    <property type="entry name" value="Kinesin-like"/>
</dbReference>
<reference evidence="14" key="1">
    <citation type="submission" date="2022-07" db="EMBL/GenBank/DDBJ databases">
        <title>Phylogenomic reconstructions and comparative analyses of Kickxellomycotina fungi.</title>
        <authorList>
            <person name="Reynolds N.K."/>
            <person name="Stajich J.E."/>
            <person name="Barry K."/>
            <person name="Grigoriev I.V."/>
            <person name="Crous P."/>
            <person name="Smith M.E."/>
        </authorList>
    </citation>
    <scope>NUCLEOTIDE SEQUENCE</scope>
    <source>
        <strain evidence="14">RSA 861</strain>
    </source>
</reference>
<evidence type="ECO:0000256" key="3">
    <source>
        <dbReference type="ARBA" id="ARBA00022490"/>
    </source>
</evidence>
<dbReference type="Pfam" id="PF00498">
    <property type="entry name" value="FHA"/>
    <property type="match status" value="1"/>
</dbReference>
<dbReference type="Gene3D" id="2.30.29.30">
    <property type="entry name" value="Pleckstrin-homology domain (PH domain)/Phosphotyrosine-binding domain (PTB)"/>
    <property type="match status" value="1"/>
</dbReference>
<dbReference type="PROSITE" id="PS00411">
    <property type="entry name" value="KINESIN_MOTOR_1"/>
    <property type="match status" value="1"/>
</dbReference>
<feature type="domain" description="PH" evidence="12">
    <location>
        <begin position="1747"/>
        <end position="1846"/>
    </location>
</feature>
<comment type="subcellular location">
    <subcellularLocation>
        <location evidence="1">Cytoplasm</location>
        <location evidence="1">Cytoskeleton</location>
    </subcellularLocation>
</comment>
<keyword evidence="8" id="KW-0505">Motor protein</keyword>
<dbReference type="Pfam" id="PF16183">
    <property type="entry name" value="Kinesin_assoc"/>
    <property type="match status" value="1"/>
</dbReference>
<evidence type="ECO:0000256" key="6">
    <source>
        <dbReference type="ARBA" id="ARBA00022840"/>
    </source>
</evidence>
<dbReference type="Proteomes" id="UP001150569">
    <property type="component" value="Unassembled WGS sequence"/>
</dbReference>
<dbReference type="PROSITE" id="PS50067">
    <property type="entry name" value="KINESIN_MOTOR_2"/>
    <property type="match status" value="1"/>
</dbReference>
<dbReference type="GO" id="GO:0005874">
    <property type="term" value="C:microtubule"/>
    <property type="evidence" value="ECO:0007669"/>
    <property type="project" value="UniProtKB-KW"/>
</dbReference>
<dbReference type="SUPFAM" id="SSF49879">
    <property type="entry name" value="SMAD/FHA domain"/>
    <property type="match status" value="1"/>
</dbReference>
<dbReference type="Gene3D" id="3.40.850.10">
    <property type="entry name" value="Kinesin motor domain"/>
    <property type="match status" value="1"/>
</dbReference>
<dbReference type="GO" id="GO:0003777">
    <property type="term" value="F:microtubule motor activity"/>
    <property type="evidence" value="ECO:0007669"/>
    <property type="project" value="InterPro"/>
</dbReference>
<keyword evidence="7" id="KW-0175">Coiled coil</keyword>
<feature type="region of interest" description="Disordered" evidence="11">
    <location>
        <begin position="417"/>
        <end position="438"/>
    </location>
</feature>
<keyword evidence="5" id="KW-0547">Nucleotide-binding</keyword>